<dbReference type="InterPro" id="IPR012292">
    <property type="entry name" value="Globin/Proto"/>
</dbReference>
<evidence type="ECO:0000313" key="6">
    <source>
        <dbReference type="EMBL" id="GAA0372812.1"/>
    </source>
</evidence>
<keyword evidence="3" id="KW-0479">Metal-binding</keyword>
<evidence type="ECO:0000256" key="1">
    <source>
        <dbReference type="ARBA" id="ARBA00022448"/>
    </source>
</evidence>
<dbReference type="PANTHER" id="PTHR47366:SF1">
    <property type="entry name" value="TWO-ON-TWO HEMOGLOBIN-3"/>
    <property type="match status" value="1"/>
</dbReference>
<keyword evidence="1" id="KW-0813">Transport</keyword>
<evidence type="ECO:0000256" key="4">
    <source>
        <dbReference type="ARBA" id="ARBA00023004"/>
    </source>
</evidence>
<dbReference type="PANTHER" id="PTHR47366">
    <property type="entry name" value="TWO-ON-TWO HEMOGLOBIN-3"/>
    <property type="match status" value="1"/>
</dbReference>
<keyword evidence="4" id="KW-0408">Iron</keyword>
<organism evidence="6 7">
    <name type="scientific">Bowmanella denitrificans</name>
    <dbReference type="NCBI Taxonomy" id="366582"/>
    <lineage>
        <taxon>Bacteria</taxon>
        <taxon>Pseudomonadati</taxon>
        <taxon>Pseudomonadota</taxon>
        <taxon>Gammaproteobacteria</taxon>
        <taxon>Alteromonadales</taxon>
        <taxon>Alteromonadaceae</taxon>
        <taxon>Bowmanella</taxon>
    </lineage>
</organism>
<keyword evidence="2" id="KW-0349">Heme</keyword>
<evidence type="ECO:0000256" key="5">
    <source>
        <dbReference type="ARBA" id="ARBA00034496"/>
    </source>
</evidence>
<comment type="caution">
    <text evidence="6">The sequence shown here is derived from an EMBL/GenBank/DDBJ whole genome shotgun (WGS) entry which is preliminary data.</text>
</comment>
<dbReference type="Pfam" id="PF01152">
    <property type="entry name" value="Bac_globin"/>
    <property type="match status" value="1"/>
</dbReference>
<proteinExistence type="inferred from homology"/>
<keyword evidence="7" id="KW-1185">Reference proteome</keyword>
<evidence type="ECO:0000256" key="2">
    <source>
        <dbReference type="ARBA" id="ARBA00022617"/>
    </source>
</evidence>
<dbReference type="CDD" id="cd14773">
    <property type="entry name" value="TrHb2_PhHbO-like_O"/>
    <property type="match status" value="1"/>
</dbReference>
<dbReference type="EMBL" id="BAAAEI010000029">
    <property type="protein sequence ID" value="GAA0372812.1"/>
    <property type="molecule type" value="Genomic_DNA"/>
</dbReference>
<dbReference type="InterPro" id="IPR044203">
    <property type="entry name" value="GlbO/GLB3-like"/>
</dbReference>
<dbReference type="InterPro" id="IPR009050">
    <property type="entry name" value="Globin-like_sf"/>
</dbReference>
<name>A0ABP3HP11_9ALTE</name>
<sequence length="146" mass="17137">MVLKKMTDWLASLTQKQANDKPTSLYDLIGGKDTTYKLCHRFYDIMQSDPKASELLAIHQADLTQTRQKFYEFMSGWLGGPPLFEQKYGHPRLRARHLHAKINQQMINQWLYCMNQALEDCVADSRLRQVIWQNLVPLAQHMKNQD</sequence>
<dbReference type="InterPro" id="IPR001486">
    <property type="entry name" value="Hemoglobin_trunc"/>
</dbReference>
<dbReference type="SUPFAM" id="SSF46458">
    <property type="entry name" value="Globin-like"/>
    <property type="match status" value="1"/>
</dbReference>
<accession>A0ABP3HP11</accession>
<comment type="similarity">
    <text evidence="5">Belongs to the truncated hemoglobin family. Group II subfamily.</text>
</comment>
<dbReference type="Proteomes" id="UP001501757">
    <property type="component" value="Unassembled WGS sequence"/>
</dbReference>
<protein>
    <submittedName>
        <fullName evidence="6">Globin</fullName>
    </submittedName>
</protein>
<evidence type="ECO:0000313" key="7">
    <source>
        <dbReference type="Proteomes" id="UP001501757"/>
    </source>
</evidence>
<reference evidence="7" key="1">
    <citation type="journal article" date="2019" name="Int. J. Syst. Evol. Microbiol.">
        <title>The Global Catalogue of Microorganisms (GCM) 10K type strain sequencing project: providing services to taxonomists for standard genome sequencing and annotation.</title>
        <authorList>
            <consortium name="The Broad Institute Genomics Platform"/>
            <consortium name="The Broad Institute Genome Sequencing Center for Infectious Disease"/>
            <person name="Wu L."/>
            <person name="Ma J."/>
        </authorList>
    </citation>
    <scope>NUCLEOTIDE SEQUENCE [LARGE SCALE GENOMIC DNA]</scope>
    <source>
        <strain evidence="7">JCM 13378</strain>
    </source>
</reference>
<evidence type="ECO:0000256" key="3">
    <source>
        <dbReference type="ARBA" id="ARBA00022723"/>
    </source>
</evidence>
<gene>
    <name evidence="6" type="ORF">GCM10009092_41320</name>
</gene>
<dbReference type="Gene3D" id="1.10.490.10">
    <property type="entry name" value="Globins"/>
    <property type="match status" value="1"/>
</dbReference>